<dbReference type="CTD" id="158067"/>
<organism evidence="5 6">
    <name type="scientific">Paramormyrops kingsleyae</name>
    <dbReference type="NCBI Taxonomy" id="1676925"/>
    <lineage>
        <taxon>Eukaryota</taxon>
        <taxon>Metazoa</taxon>
        <taxon>Chordata</taxon>
        <taxon>Craniata</taxon>
        <taxon>Vertebrata</taxon>
        <taxon>Euteleostomi</taxon>
        <taxon>Actinopterygii</taxon>
        <taxon>Neopterygii</taxon>
        <taxon>Teleostei</taxon>
        <taxon>Osteoglossocephala</taxon>
        <taxon>Osteoglossomorpha</taxon>
        <taxon>Osteoglossiformes</taxon>
        <taxon>Mormyridae</taxon>
        <taxon>Paramormyrops</taxon>
    </lineage>
</organism>
<dbReference type="RefSeq" id="XP_072559833.1">
    <property type="nucleotide sequence ID" value="XM_072703732.1"/>
</dbReference>
<comment type="similarity">
    <text evidence="4">Belongs to the adenylate kinase family.</text>
</comment>
<dbReference type="InterPro" id="IPR027417">
    <property type="entry name" value="P-loop_NTPase"/>
</dbReference>
<evidence type="ECO:0000256" key="4">
    <source>
        <dbReference type="RuleBase" id="RU003330"/>
    </source>
</evidence>
<dbReference type="GO" id="GO:0019205">
    <property type="term" value="F:nucleobase-containing compound kinase activity"/>
    <property type="evidence" value="ECO:0007669"/>
    <property type="project" value="InterPro"/>
</dbReference>
<dbReference type="GO" id="GO:0006139">
    <property type="term" value="P:nucleobase-containing compound metabolic process"/>
    <property type="evidence" value="ECO:0007669"/>
    <property type="project" value="InterPro"/>
</dbReference>
<dbReference type="GeneID" id="111842664"/>
<protein>
    <submittedName>
        <fullName evidence="5">Adenylate kinase 8</fullName>
    </submittedName>
</protein>
<dbReference type="Gene3D" id="3.40.50.300">
    <property type="entry name" value="P-loop containing nucleotide triphosphate hydrolases"/>
    <property type="match status" value="2"/>
</dbReference>
<dbReference type="SUPFAM" id="SSF52540">
    <property type="entry name" value="P-loop containing nucleoside triphosphate hydrolases"/>
    <property type="match status" value="2"/>
</dbReference>
<dbReference type="GO" id="GO:0005524">
    <property type="term" value="F:ATP binding"/>
    <property type="evidence" value="ECO:0007669"/>
    <property type="project" value="InterPro"/>
</dbReference>
<dbReference type="PANTHER" id="PTHR23359">
    <property type="entry name" value="NUCLEOTIDE KINASE"/>
    <property type="match status" value="1"/>
</dbReference>
<keyword evidence="2" id="KW-0547">Nucleotide-binding</keyword>
<dbReference type="CDD" id="cd22979">
    <property type="entry name" value="DD_AK8"/>
    <property type="match status" value="1"/>
</dbReference>
<evidence type="ECO:0000313" key="5">
    <source>
        <dbReference type="Ensembl" id="ENSPKIP00000022800.1"/>
    </source>
</evidence>
<reference evidence="5" key="1">
    <citation type="submission" date="2025-08" db="UniProtKB">
        <authorList>
            <consortium name="Ensembl"/>
        </authorList>
    </citation>
    <scope>IDENTIFICATION</scope>
</reference>
<accession>A0A3B3RY10</accession>
<dbReference type="Pfam" id="PF00406">
    <property type="entry name" value="ADK"/>
    <property type="match status" value="2"/>
</dbReference>
<reference evidence="5" key="2">
    <citation type="submission" date="2025-09" db="UniProtKB">
        <authorList>
            <consortium name="Ensembl"/>
        </authorList>
    </citation>
    <scope>IDENTIFICATION</scope>
</reference>
<evidence type="ECO:0000256" key="1">
    <source>
        <dbReference type="ARBA" id="ARBA00022679"/>
    </source>
</evidence>
<dbReference type="AlphaFoldDB" id="A0A3B3RY10"/>
<keyword evidence="3 4" id="KW-0418">Kinase</keyword>
<keyword evidence="1 4" id="KW-0808">Transferase</keyword>
<dbReference type="Proteomes" id="UP000261540">
    <property type="component" value="Unplaced"/>
</dbReference>
<dbReference type="CDD" id="cd01428">
    <property type="entry name" value="ADK"/>
    <property type="match status" value="2"/>
</dbReference>
<proteinExistence type="inferred from homology"/>
<dbReference type="Ensembl" id="ENSPKIT00000003472.1">
    <property type="protein sequence ID" value="ENSPKIP00000022800.1"/>
    <property type="gene ID" value="ENSPKIG00000006671.1"/>
</dbReference>
<dbReference type="PRINTS" id="PR00094">
    <property type="entry name" value="ADENYLTKNASE"/>
</dbReference>
<keyword evidence="6" id="KW-1185">Reference proteome</keyword>
<name>A0A3B3RY10_9TELE</name>
<dbReference type="HAMAP" id="MF_00235">
    <property type="entry name" value="Adenylate_kinase_Adk"/>
    <property type="match status" value="1"/>
</dbReference>
<evidence type="ECO:0000313" key="6">
    <source>
        <dbReference type="Proteomes" id="UP000261540"/>
    </source>
</evidence>
<dbReference type="STRING" id="1676925.ENSPKIP00000022800"/>
<dbReference type="Gene3D" id="1.20.890.10">
    <property type="entry name" value="cAMP-dependent protein kinase regulatory subunit, dimerization-anchoring domain"/>
    <property type="match status" value="1"/>
</dbReference>
<dbReference type="SUPFAM" id="SSF47391">
    <property type="entry name" value="Dimerization-anchoring domain of cAMP-dependent PK regulatory subunit"/>
    <property type="match status" value="1"/>
</dbReference>
<dbReference type="GeneTree" id="ENSGT00940000164784"/>
<evidence type="ECO:0000256" key="2">
    <source>
        <dbReference type="ARBA" id="ARBA00022741"/>
    </source>
</evidence>
<sequence length="483" mass="54807">MDPTANTLRIPPEMLLYAEKHEIFDLMQSMLRNLIVDKPEDPIQYLITLLKRDSIGVPRIMLLGPPASGKRTTARQLCERTRAVHITEPGVLEGEGELAREAKWHADRLQEIPCELWVKLIQQRLSKLDCIRQGWVLEGIPHSRQEALLLQELGISPHHVVMLEAPDEILIRRRQCRRVSVCSEDGSEESQYDEKRVLSDDNTATRLLKYHQEVSALQRTFQNCLKIIKADQSHEDVFAQALSYIQRRPRPPAPYTPRVLLFGPPGSGKRLQAELISQKYNLVNICCGELLKAVSADKTSMGELIKPYLASGEQVPNDLVLQILTQRLSRMDCAARGWVLRGFPRNIEQAEMLKESNFIPNRVFFLEMPDDAVKEVVTLRAVDHVTGERYHSLFKPPPGPEVQARLCQNPRDSQARLLNRLSCYSVQVPALKAMYPDAVHVNADQDPRAIFETLESRLVERLPKCYSVLPSTQEPGSGEKAGE</sequence>
<evidence type="ECO:0000256" key="3">
    <source>
        <dbReference type="ARBA" id="ARBA00022777"/>
    </source>
</evidence>
<dbReference type="InterPro" id="IPR000850">
    <property type="entry name" value="Adenylat/UMP-CMP_kin"/>
</dbReference>